<reference evidence="3" key="1">
    <citation type="submission" date="2021-01" db="EMBL/GenBank/DDBJ databases">
        <authorList>
            <consortium name="Genoscope - CEA"/>
            <person name="William W."/>
        </authorList>
    </citation>
    <scope>NUCLEOTIDE SEQUENCE</scope>
</reference>
<protein>
    <submittedName>
        <fullName evidence="3">Uncharacterized protein</fullName>
    </submittedName>
</protein>
<evidence type="ECO:0000313" key="4">
    <source>
        <dbReference type="Proteomes" id="UP000683925"/>
    </source>
</evidence>
<organism evidence="3 4">
    <name type="scientific">Paramecium octaurelia</name>
    <dbReference type="NCBI Taxonomy" id="43137"/>
    <lineage>
        <taxon>Eukaryota</taxon>
        <taxon>Sar</taxon>
        <taxon>Alveolata</taxon>
        <taxon>Ciliophora</taxon>
        <taxon>Intramacronucleata</taxon>
        <taxon>Oligohymenophorea</taxon>
        <taxon>Peniculida</taxon>
        <taxon>Parameciidae</taxon>
        <taxon>Paramecium</taxon>
    </lineage>
</organism>
<accession>A0A8S1RZ13</accession>
<dbReference type="Proteomes" id="UP000683925">
    <property type="component" value="Unassembled WGS sequence"/>
</dbReference>
<keyword evidence="4" id="KW-1185">Reference proteome</keyword>
<keyword evidence="1" id="KW-0175">Coiled coil</keyword>
<gene>
    <name evidence="3" type="ORF">POCTA_138.1.T0050347</name>
</gene>
<name>A0A8S1RZ13_PAROT</name>
<evidence type="ECO:0000256" key="2">
    <source>
        <dbReference type="SAM" id="MobiDB-lite"/>
    </source>
</evidence>
<dbReference type="OrthoDB" id="307050at2759"/>
<comment type="caution">
    <text evidence="3">The sequence shown here is derived from an EMBL/GenBank/DDBJ whole genome shotgun (WGS) entry which is preliminary data.</text>
</comment>
<dbReference type="AlphaFoldDB" id="A0A8S1RZ13"/>
<feature type="region of interest" description="Disordered" evidence="2">
    <location>
        <begin position="354"/>
        <end position="383"/>
    </location>
</feature>
<proteinExistence type="predicted"/>
<feature type="coiled-coil region" evidence="1">
    <location>
        <begin position="187"/>
        <end position="268"/>
    </location>
</feature>
<sequence length="383" mass="45428">MKPSKQTQKVEESQEATNIVQGIKIKQLDYGELANTGLYKQFSFISNHLLKVISKDEQSYRYKIHFGLCKMMEFNELELVYWHLLNLQFDYGKKLQSNYSQDIKICAFHYFKDFLKIQAEFIPDIALYKRELLFLTLSAFYTIKLLRNIQNFDKIGEFIKEDKFCELFRRIEPAFINVSHNLTLFVVNQKYIELTKFEQQLDQQEINYNFIVEQILEMAPAYQKDEDLPISKKVKRQKKMMAKKIESNKKLEQEAQQKIEAQQQQQYQFSQQYQIQLMSQNDQQYLSYPMGSIQSSKQLNQGLASQGNQQIQQDNYYQNDLCSFQLQDGQNSFGPKLRSHKGFFNSQESLGLRYSNQFTSNTPKETYNQRNQTSTQWSSRNGK</sequence>
<evidence type="ECO:0000256" key="1">
    <source>
        <dbReference type="SAM" id="Coils"/>
    </source>
</evidence>
<dbReference type="OMA" id="ICAFHYF"/>
<dbReference type="EMBL" id="CAJJDP010000004">
    <property type="protein sequence ID" value="CAD8134271.1"/>
    <property type="molecule type" value="Genomic_DNA"/>
</dbReference>
<evidence type="ECO:0000313" key="3">
    <source>
        <dbReference type="EMBL" id="CAD8134271.1"/>
    </source>
</evidence>